<dbReference type="EMBL" id="JANBPU010000031">
    <property type="protein sequence ID" value="KAJ1919182.1"/>
    <property type="molecule type" value="Genomic_DNA"/>
</dbReference>
<dbReference type="InterPro" id="IPR011701">
    <property type="entry name" value="MFS"/>
</dbReference>
<evidence type="ECO:0000313" key="9">
    <source>
        <dbReference type="Proteomes" id="UP001150538"/>
    </source>
</evidence>
<feature type="transmembrane region" description="Helical" evidence="6">
    <location>
        <begin position="353"/>
        <end position="370"/>
    </location>
</feature>
<evidence type="ECO:0000259" key="7">
    <source>
        <dbReference type="PROSITE" id="PS50850"/>
    </source>
</evidence>
<feature type="transmembrane region" description="Helical" evidence="6">
    <location>
        <begin position="95"/>
        <end position="116"/>
    </location>
</feature>
<feature type="transmembrane region" description="Helical" evidence="6">
    <location>
        <begin position="57"/>
        <end position="75"/>
    </location>
</feature>
<evidence type="ECO:0000256" key="3">
    <source>
        <dbReference type="ARBA" id="ARBA00022692"/>
    </source>
</evidence>
<dbReference type="AlphaFoldDB" id="A0A9W7ZYD3"/>
<evidence type="ECO:0000256" key="2">
    <source>
        <dbReference type="ARBA" id="ARBA00022448"/>
    </source>
</evidence>
<evidence type="ECO:0000313" key="8">
    <source>
        <dbReference type="EMBL" id="KAJ1919182.1"/>
    </source>
</evidence>
<evidence type="ECO:0000256" key="1">
    <source>
        <dbReference type="ARBA" id="ARBA00004141"/>
    </source>
</evidence>
<feature type="transmembrane region" description="Helical" evidence="6">
    <location>
        <begin position="408"/>
        <end position="428"/>
    </location>
</feature>
<organism evidence="8 9">
    <name type="scientific">Mycoemilia scoparia</name>
    <dbReference type="NCBI Taxonomy" id="417184"/>
    <lineage>
        <taxon>Eukaryota</taxon>
        <taxon>Fungi</taxon>
        <taxon>Fungi incertae sedis</taxon>
        <taxon>Zoopagomycota</taxon>
        <taxon>Kickxellomycotina</taxon>
        <taxon>Kickxellomycetes</taxon>
        <taxon>Kickxellales</taxon>
        <taxon>Kickxellaceae</taxon>
        <taxon>Mycoemilia</taxon>
    </lineage>
</organism>
<sequence length="498" mass="54733">MSFSGSSTDIKESVYIVDEENGLASSRVSTIIGKNSELSDEEKEHLRQYYRKCDLRITLFFCVGYMLDFMVRTSISGAKIVGMIDALKLKPSDFNVALSLFFIGHMLFQIPSNIILKSTRPTLWIMTLLFAMGVCCMSTAAVKGEISLYACRIVLGIVEAGYPAGSLYFLYSWFPRVEVGKRIGYFYSFAAVSNVIEGPLNAGLSKIVDSKIAPWQWVFLILGALPCLWAIVGLFIVSDYPQEAGFLTLEEKRAISKVFKQQGNKSDKKEFNWKQARLAFCDWRIWICCVIGLAAHMVFHAGALFGPVLLKSLGFSSEMSDGLNAIPNVFGFIALASSGFVVNRIGSTGLTQAIYEAVATIGFIVAVVAPHKGSQIAGLFIFIIATAPGMALAAAWVSSNQAGTTKPVIASGLISAGASFGGFITSFIYRDQDAPRYILGHSVCIGLCVLVVILSLLLTWLLSRENRHRDETFFDLSKLSEQEVADLCDRHPSFRYRI</sequence>
<dbReference type="OrthoDB" id="2985014at2759"/>
<reference evidence="8" key="1">
    <citation type="submission" date="2022-07" db="EMBL/GenBank/DDBJ databases">
        <title>Phylogenomic reconstructions and comparative analyses of Kickxellomycotina fungi.</title>
        <authorList>
            <person name="Reynolds N.K."/>
            <person name="Stajich J.E."/>
            <person name="Barry K."/>
            <person name="Grigoriev I.V."/>
            <person name="Crous P."/>
            <person name="Smith M.E."/>
        </authorList>
    </citation>
    <scope>NUCLEOTIDE SEQUENCE</scope>
    <source>
        <strain evidence="8">NBRC 100468</strain>
    </source>
</reference>
<dbReference type="PROSITE" id="PS50850">
    <property type="entry name" value="MFS"/>
    <property type="match status" value="1"/>
</dbReference>
<dbReference type="InterPro" id="IPR036259">
    <property type="entry name" value="MFS_trans_sf"/>
</dbReference>
<feature type="transmembrane region" description="Helical" evidence="6">
    <location>
        <begin position="283"/>
        <end position="305"/>
    </location>
</feature>
<dbReference type="PANTHER" id="PTHR43791:SF36">
    <property type="entry name" value="TRANSPORTER, PUTATIVE (AFU_ORTHOLOGUE AFUA_6G08340)-RELATED"/>
    <property type="match status" value="1"/>
</dbReference>
<dbReference type="Proteomes" id="UP001150538">
    <property type="component" value="Unassembled WGS sequence"/>
</dbReference>
<feature type="transmembrane region" description="Helical" evidence="6">
    <location>
        <begin position="376"/>
        <end position="396"/>
    </location>
</feature>
<dbReference type="InterPro" id="IPR020846">
    <property type="entry name" value="MFS_dom"/>
</dbReference>
<dbReference type="Gene3D" id="1.20.1250.20">
    <property type="entry name" value="MFS general substrate transporter like domains"/>
    <property type="match status" value="2"/>
</dbReference>
<feature type="domain" description="Major facilitator superfamily (MFS) profile" evidence="7">
    <location>
        <begin position="57"/>
        <end position="467"/>
    </location>
</feature>
<dbReference type="GO" id="GO:0016020">
    <property type="term" value="C:membrane"/>
    <property type="evidence" value="ECO:0007669"/>
    <property type="project" value="UniProtKB-SubCell"/>
</dbReference>
<dbReference type="GO" id="GO:0022857">
    <property type="term" value="F:transmembrane transporter activity"/>
    <property type="evidence" value="ECO:0007669"/>
    <property type="project" value="InterPro"/>
</dbReference>
<dbReference type="Pfam" id="PF07690">
    <property type="entry name" value="MFS_1"/>
    <property type="match status" value="1"/>
</dbReference>
<keyword evidence="2" id="KW-0813">Transport</keyword>
<evidence type="ECO:0000256" key="4">
    <source>
        <dbReference type="ARBA" id="ARBA00022989"/>
    </source>
</evidence>
<feature type="transmembrane region" description="Helical" evidence="6">
    <location>
        <begin position="214"/>
        <end position="237"/>
    </location>
</feature>
<name>A0A9W7ZYD3_9FUNG</name>
<comment type="caution">
    <text evidence="8">The sequence shown here is derived from an EMBL/GenBank/DDBJ whole genome shotgun (WGS) entry which is preliminary data.</text>
</comment>
<keyword evidence="9" id="KW-1185">Reference proteome</keyword>
<feature type="transmembrane region" description="Helical" evidence="6">
    <location>
        <begin position="440"/>
        <end position="462"/>
    </location>
</feature>
<protein>
    <recommendedName>
        <fullName evidence="7">Major facilitator superfamily (MFS) profile domain-containing protein</fullName>
    </recommendedName>
</protein>
<accession>A0A9W7ZYD3</accession>
<keyword evidence="5 6" id="KW-0472">Membrane</keyword>
<keyword evidence="3 6" id="KW-0812">Transmembrane</keyword>
<feature type="transmembrane region" description="Helical" evidence="6">
    <location>
        <begin position="147"/>
        <end position="171"/>
    </location>
</feature>
<feature type="transmembrane region" description="Helical" evidence="6">
    <location>
        <begin position="123"/>
        <end position="141"/>
    </location>
</feature>
<evidence type="ECO:0000256" key="5">
    <source>
        <dbReference type="ARBA" id="ARBA00023136"/>
    </source>
</evidence>
<proteinExistence type="predicted"/>
<gene>
    <name evidence="8" type="ORF">H4219_002129</name>
</gene>
<keyword evidence="4 6" id="KW-1133">Transmembrane helix</keyword>
<dbReference type="SUPFAM" id="SSF103473">
    <property type="entry name" value="MFS general substrate transporter"/>
    <property type="match status" value="1"/>
</dbReference>
<comment type="subcellular location">
    <subcellularLocation>
        <location evidence="1">Membrane</location>
        <topology evidence="1">Multi-pass membrane protein</topology>
    </subcellularLocation>
</comment>
<evidence type="ECO:0000256" key="6">
    <source>
        <dbReference type="SAM" id="Phobius"/>
    </source>
</evidence>
<dbReference type="PANTHER" id="PTHR43791">
    <property type="entry name" value="PERMEASE-RELATED"/>
    <property type="match status" value="1"/>
</dbReference>
<feature type="transmembrane region" description="Helical" evidence="6">
    <location>
        <begin position="183"/>
        <end position="202"/>
    </location>
</feature>
<feature type="transmembrane region" description="Helical" evidence="6">
    <location>
        <begin position="325"/>
        <end position="346"/>
    </location>
</feature>